<protein>
    <submittedName>
        <fullName evidence="2">Uncharacterized protein</fullName>
    </submittedName>
</protein>
<reference evidence="3" key="2">
    <citation type="submission" date="2019-10" db="EMBL/GenBank/DDBJ databases">
        <title>A de novo genome assembly of a pear dwarfing rootstock.</title>
        <authorList>
            <person name="Wang F."/>
            <person name="Wang J."/>
            <person name="Li S."/>
            <person name="Zhang Y."/>
            <person name="Fang M."/>
            <person name="Ma L."/>
            <person name="Zhao Y."/>
            <person name="Jiang S."/>
        </authorList>
    </citation>
    <scope>NUCLEOTIDE SEQUENCE [LARGE SCALE GENOMIC DNA]</scope>
</reference>
<evidence type="ECO:0000313" key="3">
    <source>
        <dbReference type="Proteomes" id="UP000327157"/>
    </source>
</evidence>
<dbReference type="Proteomes" id="UP000327157">
    <property type="component" value="Chromosome 4"/>
</dbReference>
<reference evidence="2 3" key="1">
    <citation type="submission" date="2019-09" db="EMBL/GenBank/DDBJ databases">
        <authorList>
            <person name="Ou C."/>
        </authorList>
    </citation>
    <scope>NUCLEOTIDE SEQUENCE [LARGE SCALE GENOMIC DNA]</scope>
    <source>
        <strain evidence="2">S2</strain>
        <tissue evidence="2">Leaf</tissue>
    </source>
</reference>
<accession>A0A5N5H356</accession>
<organism evidence="2 3">
    <name type="scientific">Pyrus ussuriensis x Pyrus communis</name>
    <dbReference type="NCBI Taxonomy" id="2448454"/>
    <lineage>
        <taxon>Eukaryota</taxon>
        <taxon>Viridiplantae</taxon>
        <taxon>Streptophyta</taxon>
        <taxon>Embryophyta</taxon>
        <taxon>Tracheophyta</taxon>
        <taxon>Spermatophyta</taxon>
        <taxon>Magnoliopsida</taxon>
        <taxon>eudicotyledons</taxon>
        <taxon>Gunneridae</taxon>
        <taxon>Pentapetalae</taxon>
        <taxon>rosids</taxon>
        <taxon>fabids</taxon>
        <taxon>Rosales</taxon>
        <taxon>Rosaceae</taxon>
        <taxon>Amygdaloideae</taxon>
        <taxon>Maleae</taxon>
        <taxon>Pyrus</taxon>
    </lineage>
</organism>
<dbReference type="EMBL" id="SMOL01000231">
    <property type="protein sequence ID" value="KAB2622346.1"/>
    <property type="molecule type" value="Genomic_DNA"/>
</dbReference>
<sequence length="83" mass="9725">MRVVSLWVLSDNKGDREIRAAERRWREQSLPEETWRTQPAREGDRANGGDGERECPARAREKKGSRLINTPILDWFTKRVYAV</sequence>
<reference evidence="2 3" key="3">
    <citation type="submission" date="2019-11" db="EMBL/GenBank/DDBJ databases">
        <title>A de novo genome assembly of a pear dwarfing rootstock.</title>
        <authorList>
            <person name="Wang F."/>
            <person name="Wang J."/>
            <person name="Li S."/>
            <person name="Zhang Y."/>
            <person name="Fang M."/>
            <person name="Ma L."/>
            <person name="Zhao Y."/>
            <person name="Jiang S."/>
        </authorList>
    </citation>
    <scope>NUCLEOTIDE SEQUENCE [LARGE SCALE GENOMIC DNA]</scope>
    <source>
        <strain evidence="2">S2</strain>
        <tissue evidence="2">Leaf</tissue>
    </source>
</reference>
<feature type="region of interest" description="Disordered" evidence="1">
    <location>
        <begin position="28"/>
        <end position="63"/>
    </location>
</feature>
<keyword evidence="3" id="KW-1185">Reference proteome</keyword>
<evidence type="ECO:0000313" key="2">
    <source>
        <dbReference type="EMBL" id="KAB2622346.1"/>
    </source>
</evidence>
<dbReference type="AlphaFoldDB" id="A0A5N5H356"/>
<comment type="caution">
    <text evidence="2">The sequence shown here is derived from an EMBL/GenBank/DDBJ whole genome shotgun (WGS) entry which is preliminary data.</text>
</comment>
<name>A0A5N5H356_9ROSA</name>
<evidence type="ECO:0000256" key="1">
    <source>
        <dbReference type="SAM" id="MobiDB-lite"/>
    </source>
</evidence>
<proteinExistence type="predicted"/>
<gene>
    <name evidence="2" type="ORF">D8674_024528</name>
</gene>